<feature type="binding site" evidence="6">
    <location>
        <position position="303"/>
    </location>
    <ligand>
        <name>substrate</name>
    </ligand>
</feature>
<feature type="binding site" evidence="6">
    <location>
        <position position="118"/>
    </location>
    <ligand>
        <name>substrate</name>
    </ligand>
</feature>
<feature type="binding site" evidence="6">
    <location>
        <position position="176"/>
    </location>
    <ligand>
        <name>Zn(2+)</name>
        <dbReference type="ChEBI" id="CHEBI:29105"/>
        <label>1</label>
    </ligand>
</feature>
<keyword evidence="4 6" id="KW-0378">Hydrolase</keyword>
<dbReference type="SUPFAM" id="SSF51338">
    <property type="entry name" value="Composite domain of metallo-dependent hydrolases"/>
    <property type="match status" value="1"/>
</dbReference>
<dbReference type="SUPFAM" id="SSF51556">
    <property type="entry name" value="Metallo-dependent hydrolases"/>
    <property type="match status" value="1"/>
</dbReference>
<feature type="binding site" evidence="6">
    <location>
        <position position="256"/>
    </location>
    <ligand>
        <name>Zn(2+)</name>
        <dbReference type="ChEBI" id="CHEBI:29105"/>
        <label>2</label>
    </ligand>
</feature>
<feature type="domain" description="Dihydroorotase catalytic" evidence="7">
    <location>
        <begin position="73"/>
        <end position="260"/>
    </location>
</feature>
<dbReference type="NCBIfam" id="TIGR00857">
    <property type="entry name" value="pyrC_multi"/>
    <property type="match status" value="1"/>
</dbReference>
<feature type="binding site" evidence="6">
    <location>
        <position position="86"/>
    </location>
    <ligand>
        <name>Zn(2+)</name>
        <dbReference type="ChEBI" id="CHEBI:29105"/>
        <label>1</label>
    </ligand>
</feature>
<dbReference type="InterPro" id="IPR050138">
    <property type="entry name" value="DHOase/Allantoinase_Hydrolase"/>
</dbReference>
<evidence type="ECO:0000256" key="4">
    <source>
        <dbReference type="ARBA" id="ARBA00022801"/>
    </source>
</evidence>
<evidence type="ECO:0000313" key="8">
    <source>
        <dbReference type="EMBL" id="MFC7336194.1"/>
    </source>
</evidence>
<evidence type="ECO:0000256" key="5">
    <source>
        <dbReference type="ARBA" id="ARBA00022975"/>
    </source>
</evidence>
<evidence type="ECO:0000256" key="3">
    <source>
        <dbReference type="ARBA" id="ARBA00022723"/>
    </source>
</evidence>
<feature type="binding site" evidence="6">
    <location>
        <position position="330"/>
    </location>
    <ligand>
        <name>Zn(2+)</name>
        <dbReference type="ChEBI" id="CHEBI:29105"/>
        <label>1</label>
    </ligand>
</feature>
<dbReference type="Pfam" id="PF12890">
    <property type="entry name" value="DHOase"/>
    <property type="match status" value="1"/>
</dbReference>
<feature type="active site" evidence="6">
    <location>
        <position position="330"/>
    </location>
</feature>
<sequence length="449" mass="48622">MPQHKSGLFHRGPEWHEGAMPDAAPLLLKNVRIVSADSPDFRKADVLIDGGVYKEIGSEVTAPEGTRVIDGKGRLLMPAMFDAHVHFREPGGEAKEDIASGSEAAINGGITGVVMMPNTTPSIDSGAVVKMVLDKAKQVSRIPVYTSGCVTKGREGKELAAIDAMRSLGVTMLTDDGDSTNDAAVLFRAMQYAGEFGMFFASHCEVPELAGPRALNDGPMAYKLGIKGSPACAEEIIIDRDIRLAHAAGAHIHIQHVSSKLGMETIAWWKARGDVKVTAEVSPHHLMFTDEDIGDYDTHYKMNPPLRTRADNEALLEGLKSGVFDLLATDHAPHTPFEKAQDFTAAPNGITGLETALISMFDRFVARGELGWDVLVKRYSAEPRVMMGLPPVPVEVGSTAEFLLFDPEGETSFSVDYMKSKARNTPFLDKTLKGRIDLVALAGELLLER</sequence>
<evidence type="ECO:0000313" key="9">
    <source>
        <dbReference type="Proteomes" id="UP001596472"/>
    </source>
</evidence>
<dbReference type="InterPro" id="IPR011059">
    <property type="entry name" value="Metal-dep_hydrolase_composite"/>
</dbReference>
<comment type="catalytic activity">
    <reaction evidence="6">
        <text>(S)-dihydroorotate + H2O = N-carbamoyl-L-aspartate + H(+)</text>
        <dbReference type="Rhea" id="RHEA:24296"/>
        <dbReference type="ChEBI" id="CHEBI:15377"/>
        <dbReference type="ChEBI" id="CHEBI:15378"/>
        <dbReference type="ChEBI" id="CHEBI:30864"/>
        <dbReference type="ChEBI" id="CHEBI:32814"/>
        <dbReference type="EC" id="3.5.2.3"/>
    </reaction>
</comment>
<feature type="binding site" evidence="6">
    <location>
        <position position="334"/>
    </location>
    <ligand>
        <name>substrate</name>
    </ligand>
</feature>
<organism evidence="8 9">
    <name type="scientific">Haloferula chungangensis</name>
    <dbReference type="NCBI Taxonomy" id="1048331"/>
    <lineage>
        <taxon>Bacteria</taxon>
        <taxon>Pseudomonadati</taxon>
        <taxon>Verrucomicrobiota</taxon>
        <taxon>Verrucomicrobiia</taxon>
        <taxon>Verrucomicrobiales</taxon>
        <taxon>Verrucomicrobiaceae</taxon>
        <taxon>Haloferula</taxon>
    </lineage>
</organism>
<dbReference type="Proteomes" id="UP001596472">
    <property type="component" value="Unassembled WGS sequence"/>
</dbReference>
<dbReference type="CDD" id="cd01317">
    <property type="entry name" value="DHOase_IIa"/>
    <property type="match status" value="1"/>
</dbReference>
<feature type="binding site" evidence="6">
    <location>
        <position position="203"/>
    </location>
    <ligand>
        <name>Zn(2+)</name>
        <dbReference type="ChEBI" id="CHEBI:29105"/>
        <label>2</label>
    </ligand>
</feature>
<protein>
    <recommendedName>
        <fullName evidence="6">Dihydroorotase</fullName>
        <shortName evidence="6">DHOase</shortName>
        <ecNumber evidence="6">3.5.2.3</ecNumber>
    </recommendedName>
</protein>
<dbReference type="InterPro" id="IPR032466">
    <property type="entry name" value="Metal_Hydrolase"/>
</dbReference>
<dbReference type="Gene3D" id="2.30.40.10">
    <property type="entry name" value="Urease, subunit C, domain 1"/>
    <property type="match status" value="1"/>
</dbReference>
<comment type="pathway">
    <text evidence="6">Pyrimidine metabolism; UMP biosynthesis via de novo pathway; (S)-dihydroorotate from bicarbonate: step 3/3.</text>
</comment>
<dbReference type="InterPro" id="IPR024403">
    <property type="entry name" value="DHOase_cat"/>
</dbReference>
<keyword evidence="6" id="KW-0862">Zinc</keyword>
<comment type="caution">
    <text evidence="8">The sequence shown here is derived from an EMBL/GenBank/DDBJ whole genome shotgun (WGS) entry which is preliminary data.</text>
</comment>
<dbReference type="PANTHER" id="PTHR43668:SF2">
    <property type="entry name" value="ALLANTOINASE"/>
    <property type="match status" value="1"/>
</dbReference>
<dbReference type="EC" id="3.5.2.3" evidence="6"/>
<comment type="function">
    <text evidence="1 6">Catalyzes the reversible cyclization of carbamoyl aspartate to dihydroorotate.</text>
</comment>
<dbReference type="PROSITE" id="PS00483">
    <property type="entry name" value="DIHYDROOROTASE_2"/>
    <property type="match status" value="1"/>
</dbReference>
<dbReference type="PROSITE" id="PS00482">
    <property type="entry name" value="DIHYDROOROTASE_1"/>
    <property type="match status" value="1"/>
</dbReference>
<dbReference type="InterPro" id="IPR004722">
    <property type="entry name" value="DHOase"/>
</dbReference>
<comment type="similarity">
    <text evidence="2 6">Belongs to the metallo-dependent hydrolases superfamily. DHOase family. Class I DHOase subfamily.</text>
</comment>
<evidence type="ECO:0000259" key="7">
    <source>
        <dbReference type="Pfam" id="PF12890"/>
    </source>
</evidence>
<comment type="cofactor">
    <cofactor evidence="6">
        <name>Zn(2+)</name>
        <dbReference type="ChEBI" id="CHEBI:29105"/>
    </cofactor>
    <text evidence="6">Binds 2 Zn(2+) ions per subunit.</text>
</comment>
<evidence type="ECO:0000256" key="1">
    <source>
        <dbReference type="ARBA" id="ARBA00002368"/>
    </source>
</evidence>
<proteinExistence type="inferred from homology"/>
<feature type="binding site" evidence="6">
    <location>
        <position position="84"/>
    </location>
    <ligand>
        <name>Zn(2+)</name>
        <dbReference type="ChEBI" id="CHEBI:29105"/>
        <label>1</label>
    </ligand>
</feature>
<keyword evidence="9" id="KW-1185">Reference proteome</keyword>
<name>A0ABW2L1I3_9BACT</name>
<dbReference type="GO" id="GO:0004151">
    <property type="term" value="F:dihydroorotase activity"/>
    <property type="evidence" value="ECO:0007669"/>
    <property type="project" value="UniProtKB-EC"/>
</dbReference>
<accession>A0ABW2L1I3</accession>
<dbReference type="EMBL" id="JBHTBS010000001">
    <property type="protein sequence ID" value="MFC7336194.1"/>
    <property type="molecule type" value="Genomic_DNA"/>
</dbReference>
<dbReference type="HAMAP" id="MF_00220_B">
    <property type="entry name" value="PyrC_classI_B"/>
    <property type="match status" value="1"/>
</dbReference>
<comment type="caution">
    <text evidence="6">Lacks conserved residue(s) required for the propagation of feature annotation.</text>
</comment>
<dbReference type="InterPro" id="IPR002195">
    <property type="entry name" value="Dihydroorotase_CS"/>
</dbReference>
<dbReference type="PANTHER" id="PTHR43668">
    <property type="entry name" value="ALLANTOINASE"/>
    <property type="match status" value="1"/>
</dbReference>
<feature type="binding site" evidence="6">
    <location>
        <begin position="86"/>
        <end position="88"/>
    </location>
    <ligand>
        <name>substrate</name>
    </ligand>
</feature>
<dbReference type="RefSeq" id="WP_379709064.1">
    <property type="nucleotide sequence ID" value="NZ_JBHTBS010000001.1"/>
</dbReference>
<keyword evidence="3 6" id="KW-0479">Metal-binding</keyword>
<gene>
    <name evidence="6" type="primary">pyrC</name>
    <name evidence="8" type="ORF">ACFQY0_03320</name>
</gene>
<reference evidence="9" key="1">
    <citation type="journal article" date="2019" name="Int. J. Syst. Evol. Microbiol.">
        <title>The Global Catalogue of Microorganisms (GCM) 10K type strain sequencing project: providing services to taxonomists for standard genome sequencing and annotation.</title>
        <authorList>
            <consortium name="The Broad Institute Genomics Platform"/>
            <consortium name="The Broad Institute Genome Sequencing Center for Infectious Disease"/>
            <person name="Wu L."/>
            <person name="Ma J."/>
        </authorList>
    </citation>
    <scope>NUCLEOTIDE SEQUENCE [LARGE SCALE GENOMIC DNA]</scope>
    <source>
        <strain evidence="9">CGMCC 4.1467</strain>
    </source>
</reference>
<keyword evidence="5 6" id="KW-0665">Pyrimidine biosynthesis</keyword>
<evidence type="ECO:0000256" key="2">
    <source>
        <dbReference type="ARBA" id="ARBA00010286"/>
    </source>
</evidence>
<dbReference type="Gene3D" id="3.20.20.140">
    <property type="entry name" value="Metal-dependent hydrolases"/>
    <property type="match status" value="1"/>
</dbReference>
<feature type="binding site" evidence="6">
    <location>
        <position position="176"/>
    </location>
    <ligand>
        <name>Zn(2+)</name>
        <dbReference type="ChEBI" id="CHEBI:29105"/>
        <label>2</label>
    </ligand>
</feature>
<evidence type="ECO:0000256" key="6">
    <source>
        <dbReference type="HAMAP-Rule" id="MF_00220"/>
    </source>
</evidence>